<dbReference type="RefSeq" id="WP_083220127.1">
    <property type="nucleotide sequence ID" value="NZ_LQZT01000009.1"/>
</dbReference>
<reference evidence="2 3" key="1">
    <citation type="submission" date="2015-12" db="EMBL/GenBank/DDBJ databases">
        <authorList>
            <person name="Shamseldin A."/>
            <person name="Moawad H."/>
            <person name="Abd El-Rahim W.M."/>
            <person name="Sadowsky M.J."/>
        </authorList>
    </citation>
    <scope>NUCLEOTIDE SEQUENCE [LARGE SCALE GENOMIC DNA]</scope>
    <source>
        <strain evidence="2 3">JC234</strain>
    </source>
</reference>
<gene>
    <name evidence="2" type="ORF">AWJ14_01255</name>
</gene>
<dbReference type="AlphaFoldDB" id="A0A1C1YXD4"/>
<dbReference type="Proteomes" id="UP000094795">
    <property type="component" value="Unassembled WGS sequence"/>
</dbReference>
<sequence length="110" mass="11466">MRLRLALLALSAAFVSACTTTTVATNPLQARWNGKSAGAFFAAYGPPISDREAAGGGAVYTWRGGFSGGRSCLVELSVNKGYMITSIRALNDRVDPKGGPSHCEKTLDAA</sequence>
<evidence type="ECO:0000313" key="3">
    <source>
        <dbReference type="Proteomes" id="UP000094795"/>
    </source>
</evidence>
<accession>A0A1C1YXD4</accession>
<keyword evidence="1" id="KW-0732">Signal</keyword>
<protein>
    <recommendedName>
        <fullName evidence="4">Surface antigen domain-containing protein</fullName>
    </recommendedName>
</protein>
<evidence type="ECO:0000313" key="2">
    <source>
        <dbReference type="EMBL" id="OCW58214.1"/>
    </source>
</evidence>
<feature type="chain" id="PRO_5008656454" description="Surface antigen domain-containing protein" evidence="1">
    <location>
        <begin position="18"/>
        <end position="110"/>
    </location>
</feature>
<comment type="caution">
    <text evidence="2">The sequence shown here is derived from an EMBL/GenBank/DDBJ whole genome shotgun (WGS) entry which is preliminary data.</text>
</comment>
<dbReference type="PROSITE" id="PS51257">
    <property type="entry name" value="PROKAR_LIPOPROTEIN"/>
    <property type="match status" value="1"/>
</dbReference>
<name>A0A1C1YXD4_9HYPH</name>
<keyword evidence="3" id="KW-1185">Reference proteome</keyword>
<dbReference type="OrthoDB" id="8238109at2"/>
<dbReference type="EMBL" id="LQZT01000009">
    <property type="protein sequence ID" value="OCW58214.1"/>
    <property type="molecule type" value="Genomic_DNA"/>
</dbReference>
<organism evidence="2 3">
    <name type="scientific">Hoeflea olei</name>
    <dbReference type="NCBI Taxonomy" id="1480615"/>
    <lineage>
        <taxon>Bacteria</taxon>
        <taxon>Pseudomonadati</taxon>
        <taxon>Pseudomonadota</taxon>
        <taxon>Alphaproteobacteria</taxon>
        <taxon>Hyphomicrobiales</taxon>
        <taxon>Rhizobiaceae</taxon>
        <taxon>Hoeflea</taxon>
    </lineage>
</organism>
<evidence type="ECO:0000256" key="1">
    <source>
        <dbReference type="SAM" id="SignalP"/>
    </source>
</evidence>
<feature type="signal peptide" evidence="1">
    <location>
        <begin position="1"/>
        <end position="17"/>
    </location>
</feature>
<proteinExistence type="predicted"/>
<evidence type="ECO:0008006" key="4">
    <source>
        <dbReference type="Google" id="ProtNLM"/>
    </source>
</evidence>